<dbReference type="EMBL" id="BMQC01000014">
    <property type="protein sequence ID" value="GGK38150.1"/>
    <property type="molecule type" value="Genomic_DNA"/>
</dbReference>
<evidence type="ECO:0000313" key="2">
    <source>
        <dbReference type="Proteomes" id="UP000662200"/>
    </source>
</evidence>
<reference evidence="1" key="1">
    <citation type="journal article" date="2014" name="Int. J. Syst. Evol. Microbiol.">
        <title>Complete genome sequence of Corynebacterium casei LMG S-19264T (=DSM 44701T), isolated from a smear-ripened cheese.</title>
        <authorList>
            <consortium name="US DOE Joint Genome Institute (JGI-PGF)"/>
            <person name="Walter F."/>
            <person name="Albersmeier A."/>
            <person name="Kalinowski J."/>
            <person name="Ruckert C."/>
        </authorList>
    </citation>
    <scope>NUCLEOTIDE SEQUENCE</scope>
    <source>
        <strain evidence="1">JCM 3091</strain>
    </source>
</reference>
<dbReference type="Proteomes" id="UP000662200">
    <property type="component" value="Unassembled WGS sequence"/>
</dbReference>
<gene>
    <name evidence="1" type="ORF">GCM10010124_33710</name>
</gene>
<name>A0A8J3BUD5_9ACTN</name>
<dbReference type="AlphaFoldDB" id="A0A8J3BUD5"/>
<organism evidence="1 2">
    <name type="scientific">Pilimelia terevasa</name>
    <dbReference type="NCBI Taxonomy" id="53372"/>
    <lineage>
        <taxon>Bacteria</taxon>
        <taxon>Bacillati</taxon>
        <taxon>Actinomycetota</taxon>
        <taxon>Actinomycetes</taxon>
        <taxon>Micromonosporales</taxon>
        <taxon>Micromonosporaceae</taxon>
        <taxon>Pilimelia</taxon>
    </lineage>
</organism>
<dbReference type="RefSeq" id="WP_189115312.1">
    <property type="nucleotide sequence ID" value="NZ_BMQC01000014.1"/>
</dbReference>
<accession>A0A8J3BUD5</accession>
<evidence type="ECO:0000313" key="1">
    <source>
        <dbReference type="EMBL" id="GGK38150.1"/>
    </source>
</evidence>
<proteinExistence type="predicted"/>
<comment type="caution">
    <text evidence="1">The sequence shown here is derived from an EMBL/GenBank/DDBJ whole genome shotgun (WGS) entry which is preliminary data.</text>
</comment>
<keyword evidence="2" id="KW-1185">Reference proteome</keyword>
<reference evidence="1" key="2">
    <citation type="submission" date="2020-09" db="EMBL/GenBank/DDBJ databases">
        <authorList>
            <person name="Sun Q."/>
            <person name="Ohkuma M."/>
        </authorList>
    </citation>
    <scope>NUCLEOTIDE SEQUENCE</scope>
    <source>
        <strain evidence="1">JCM 3091</strain>
    </source>
</reference>
<sequence>MSTIGTRKLRRLPAADPCAACVGDGCSVCDPTRDPIITAVRRHAVDLAAEDTEGYGIGWAA</sequence>
<protein>
    <submittedName>
        <fullName evidence="1">Uncharacterized protein</fullName>
    </submittedName>
</protein>